<name>A0A166KJA1_NODSP</name>
<organism evidence="1 2">
    <name type="scientific">Nodularia spumigena CENA596</name>
    <dbReference type="NCBI Taxonomy" id="1819295"/>
    <lineage>
        <taxon>Bacteria</taxon>
        <taxon>Bacillati</taxon>
        <taxon>Cyanobacteriota</taxon>
        <taxon>Cyanophyceae</taxon>
        <taxon>Nostocales</taxon>
        <taxon>Nodulariaceae</taxon>
        <taxon>Nodularia</taxon>
    </lineage>
</organism>
<evidence type="ECO:0000313" key="1">
    <source>
        <dbReference type="EMBL" id="KZL51207.1"/>
    </source>
</evidence>
<proteinExistence type="predicted"/>
<dbReference type="Gene3D" id="2.160.20.80">
    <property type="entry name" value="E3 ubiquitin-protein ligase SopA"/>
    <property type="match status" value="1"/>
</dbReference>
<dbReference type="Proteomes" id="UP000076555">
    <property type="component" value="Unassembled WGS sequence"/>
</dbReference>
<comment type="caution">
    <text evidence="1">The sequence shown here is derived from an EMBL/GenBank/DDBJ whole genome shotgun (WGS) entry which is preliminary data.</text>
</comment>
<protein>
    <recommendedName>
        <fullName evidence="3">Low-complexity protein</fullName>
    </recommendedName>
</protein>
<accession>A0A166KJA1</accession>
<evidence type="ECO:0008006" key="3">
    <source>
        <dbReference type="Google" id="ProtNLM"/>
    </source>
</evidence>
<gene>
    <name evidence="1" type="ORF">A2T98_03510</name>
</gene>
<dbReference type="AlphaFoldDB" id="A0A166KJA1"/>
<dbReference type="Pfam" id="PF00805">
    <property type="entry name" value="Pentapeptide"/>
    <property type="match status" value="1"/>
</dbReference>
<dbReference type="InterPro" id="IPR001646">
    <property type="entry name" value="5peptide_repeat"/>
</dbReference>
<dbReference type="EMBL" id="LWAJ01000037">
    <property type="protein sequence ID" value="KZL51207.1"/>
    <property type="molecule type" value="Genomic_DNA"/>
</dbReference>
<reference evidence="1 2" key="1">
    <citation type="submission" date="2016-04" db="EMBL/GenBank/DDBJ databases">
        <title>Draft Genome Assembly of the Bloom-forming Cyanobacterium Nodularia spumigena Strain CENA596 in Shrimp Production Ponds.</title>
        <authorList>
            <person name="Popin R.V."/>
            <person name="Rigonato J."/>
            <person name="Abreu V.A."/>
            <person name="Andreote A.P."/>
            <person name="Silveira S.B."/>
            <person name="Odebrecht C."/>
            <person name="Fiore M.F."/>
        </authorList>
    </citation>
    <scope>NUCLEOTIDE SEQUENCE [LARGE SCALE GENOMIC DNA]</scope>
    <source>
        <strain evidence="1 2">CENA596</strain>
    </source>
</reference>
<dbReference type="SUPFAM" id="SSF141571">
    <property type="entry name" value="Pentapeptide repeat-like"/>
    <property type="match status" value="1"/>
</dbReference>
<evidence type="ECO:0000313" key="2">
    <source>
        <dbReference type="Proteomes" id="UP000076555"/>
    </source>
</evidence>
<sequence>MILTTYFLHTLPTFIVGIPEVAFITIEELLEQYAAGVIWADLNGAELNGASLIGANLSNANLTNRTYAQITE</sequence>